<reference evidence="10" key="1">
    <citation type="journal article" date="2009" name="Nucleic Acids Res.">
        <title>POT1 proteins in green algae and land plants: DNA-binding properties and evidence of co-evolution with telomeric DNA.</title>
        <authorList>
            <person name="Shakirov E.V."/>
            <person name="Song X."/>
            <person name="Joseph J.A."/>
            <person name="Shippen D.E."/>
        </authorList>
    </citation>
    <scope>NUCLEOTIDE SEQUENCE</scope>
</reference>
<dbReference type="SMART" id="SM00976">
    <property type="entry name" value="Telo_bind"/>
    <property type="match status" value="1"/>
</dbReference>
<evidence type="ECO:0000256" key="2">
    <source>
        <dbReference type="ARBA" id="ARBA00004574"/>
    </source>
</evidence>
<dbReference type="GO" id="GO:0000783">
    <property type="term" value="C:nuclear telomere cap complex"/>
    <property type="evidence" value="ECO:0007669"/>
    <property type="project" value="TreeGrafter"/>
</dbReference>
<dbReference type="GO" id="GO:0032210">
    <property type="term" value="P:regulation of telomere maintenance via telomerase"/>
    <property type="evidence" value="ECO:0007669"/>
    <property type="project" value="TreeGrafter"/>
</dbReference>
<evidence type="ECO:0000259" key="9">
    <source>
        <dbReference type="SMART" id="SM00976"/>
    </source>
</evidence>
<dbReference type="InterPro" id="IPR011564">
    <property type="entry name" value="Telomer_end-bd_POT1/Cdc13"/>
</dbReference>
<evidence type="ECO:0000256" key="7">
    <source>
        <dbReference type="ARBA" id="ARBA00023125"/>
    </source>
</evidence>
<keyword evidence="5" id="KW-0158">Chromosome</keyword>
<evidence type="ECO:0000256" key="6">
    <source>
        <dbReference type="ARBA" id="ARBA00022895"/>
    </source>
</evidence>
<dbReference type="InterPro" id="IPR032042">
    <property type="entry name" value="POT1PC"/>
</dbReference>
<dbReference type="GO" id="GO:0010521">
    <property type="term" value="F:telomerase inhibitor activity"/>
    <property type="evidence" value="ECO:0007669"/>
    <property type="project" value="TreeGrafter"/>
</dbReference>
<dbReference type="InterPro" id="IPR057620">
    <property type="entry name" value="POT1A/B-like_OB"/>
</dbReference>
<keyword evidence="7" id="KW-0238">DNA-binding</keyword>
<dbReference type="SMR" id="C1JCL9"/>
<comment type="similarity">
    <text evidence="3">Belongs to the telombin family.</text>
</comment>
<dbReference type="SUPFAM" id="SSF50249">
    <property type="entry name" value="Nucleic acid-binding proteins"/>
    <property type="match status" value="2"/>
</dbReference>
<dbReference type="Pfam" id="PF25507">
    <property type="entry name" value="OB_POT1A"/>
    <property type="match status" value="1"/>
</dbReference>
<feature type="domain" description="Telomeric single stranded DNA binding POT1/Cdc13" evidence="9">
    <location>
        <begin position="11"/>
        <end position="151"/>
    </location>
</feature>
<sequence length="504" mass="56600">MSQRLSPYTPISEIKKMREGSRVAINLFAKIAEAGIPRMTKGIGTDYYIGFKLADGSCQFGVSITIFAPTVADLPRIHSVGDIICLHNVEVKVYKGESGESIFCSFNKRKSSYAFFDKEGSTGVIPYKISASFRATNYVSKYLDQLRSLSLEHYQPDANRQQDAIVSLLLLKELEEGKVCDILCQVVHVCRIPSGDGLILYVWDGTDTPPVTFKSNLNIEESTPTPMQTESSPLSSEILSSFPRIGTVLRVIAPNDFEHIFDVPGREQWIKFCNVTCELRSEIMIGVMNLDSKVFILSDEYQSVKHRERIYNERKASDLGQIPLTCSLQTSHVTVTDYETVPYSTLMESIHSEELLSSKCVVRVVASLPWRGEHLHSVNRSVRARLTLEDPTARLHAYIYEEDWVQFIGPDTGADDITRKMMKLLGIRNPPTGEKEMALRNPPWVKCCLRKFHRDENDKVGTMRFQIFGTRLIGDAVNDQAQGEGGAQVEVTEGVTADRPIIID</sequence>
<protein>
    <recommendedName>
        <fullName evidence="4">Protection of telomeres protein 1</fullName>
    </recommendedName>
</protein>
<dbReference type="Pfam" id="PF16686">
    <property type="entry name" value="POT1PC"/>
    <property type="match status" value="1"/>
</dbReference>
<dbReference type="Pfam" id="PF02765">
    <property type="entry name" value="POT1"/>
    <property type="match status" value="1"/>
</dbReference>
<dbReference type="InterPro" id="IPR028389">
    <property type="entry name" value="POT1"/>
</dbReference>
<evidence type="ECO:0000256" key="5">
    <source>
        <dbReference type="ARBA" id="ARBA00022454"/>
    </source>
</evidence>
<dbReference type="GO" id="GO:0098505">
    <property type="term" value="F:G-rich strand telomeric DNA binding"/>
    <property type="evidence" value="ECO:0007669"/>
    <property type="project" value="TreeGrafter"/>
</dbReference>
<comment type="subcellular location">
    <subcellularLocation>
        <location evidence="2">Chromosome</location>
        <location evidence="2">Telomere</location>
    </subcellularLocation>
    <subcellularLocation>
        <location evidence="1">Nucleus</location>
    </subcellularLocation>
</comment>
<accession>C1JCL9</accession>
<dbReference type="PANTHER" id="PTHR14513">
    <property type="entry name" value="PROTECTION OF TELOMERES 1"/>
    <property type="match status" value="1"/>
</dbReference>
<name>C1JCL9_ASPOF</name>
<proteinExistence type="evidence at transcript level"/>
<keyword evidence="6" id="KW-0779">Telomere</keyword>
<evidence type="ECO:0000256" key="4">
    <source>
        <dbReference type="ARBA" id="ARBA00015253"/>
    </source>
</evidence>
<evidence type="ECO:0000313" key="10">
    <source>
        <dbReference type="EMBL" id="ACO51009.1"/>
    </source>
</evidence>
<organism evidence="10">
    <name type="scientific">Asparagus officinalis</name>
    <name type="common">Garden asparagus</name>
    <dbReference type="NCBI Taxonomy" id="4686"/>
    <lineage>
        <taxon>Eukaryota</taxon>
        <taxon>Viridiplantae</taxon>
        <taxon>Streptophyta</taxon>
        <taxon>Embryophyta</taxon>
        <taxon>Tracheophyta</taxon>
        <taxon>Spermatophyta</taxon>
        <taxon>Magnoliopsida</taxon>
        <taxon>Liliopsida</taxon>
        <taxon>Asparagales</taxon>
        <taxon>Asparagaceae</taxon>
        <taxon>Asparagoideae</taxon>
        <taxon>Asparagus</taxon>
    </lineage>
</organism>
<evidence type="ECO:0000256" key="3">
    <source>
        <dbReference type="ARBA" id="ARBA00008442"/>
    </source>
</evidence>
<evidence type="ECO:0000256" key="8">
    <source>
        <dbReference type="ARBA" id="ARBA00023242"/>
    </source>
</evidence>
<dbReference type="GO" id="GO:0016233">
    <property type="term" value="P:telomere capping"/>
    <property type="evidence" value="ECO:0007669"/>
    <property type="project" value="TreeGrafter"/>
</dbReference>
<evidence type="ECO:0000256" key="1">
    <source>
        <dbReference type="ARBA" id="ARBA00004123"/>
    </source>
</evidence>
<dbReference type="InterPro" id="IPR012340">
    <property type="entry name" value="NA-bd_OB-fold"/>
</dbReference>
<dbReference type="PANTHER" id="PTHR14513:SF0">
    <property type="entry name" value="PROTECTION OF TELOMERES PROTEIN 1"/>
    <property type="match status" value="1"/>
</dbReference>
<dbReference type="EMBL" id="FJ516399">
    <property type="protein sequence ID" value="ACO51009.1"/>
    <property type="molecule type" value="mRNA"/>
</dbReference>
<dbReference type="Gene3D" id="2.40.50.140">
    <property type="entry name" value="Nucleic acid-binding proteins"/>
    <property type="match status" value="2"/>
</dbReference>
<dbReference type="AlphaFoldDB" id="C1JCL9"/>
<keyword evidence="8" id="KW-0539">Nucleus</keyword>